<keyword evidence="1" id="KW-0645">Protease</keyword>
<keyword evidence="1" id="KW-0378">Hydrolase</keyword>
<reference evidence="1" key="1">
    <citation type="submission" date="2020-04" db="EMBL/GenBank/DDBJ databases">
        <title>A novel bacterium ('Candidatus Sarcina troglodytae' sp. nov.) linked to a protracted, uniformly lethal epizootic among sanctuary western chimpanzees (Pan troglodytes verus) in Sierra Leone.</title>
        <authorList>
            <person name="Owens L.A."/>
            <person name="Colitti B."/>
            <person name="Hirji I."/>
            <person name="Pizaro A."/>
            <person name="Jaffe J.E."/>
            <person name="Moittie S."/>
            <person name="Bishop-Lilly K.A."/>
            <person name="Estrella L.A."/>
            <person name="Voegtly L.J."/>
            <person name="Kuhn J.H."/>
            <person name="Suen G."/>
            <person name="Deblois C.L."/>
            <person name="Dunn C."/>
            <person name="Juan-Salles C."/>
            <person name="Goldberg T.L."/>
        </authorList>
    </citation>
    <scope>NUCLEOTIDE SEQUENCE</scope>
    <source>
        <strain evidence="1">JB2</strain>
    </source>
</reference>
<gene>
    <name evidence="1" type="ORF">HH195_11765</name>
</gene>
<keyword evidence="2" id="KW-1185">Reference proteome</keyword>
<dbReference type="EMBL" id="CP051755">
    <property type="protein sequence ID" value="QPJ86638.1"/>
    <property type="molecule type" value="Genomic_DNA"/>
</dbReference>
<dbReference type="Proteomes" id="UP000594603">
    <property type="component" value="Plasmid p1"/>
</dbReference>
<keyword evidence="1" id="KW-0614">Plasmid</keyword>
<proteinExistence type="predicted"/>
<sequence length="208" mass="24307">MFISIIYVIKNKISEDFKYEFVKSPSINVIILPIIVSFISEVITTFSRMIPAFYGYNVIGIGSNQALVKYNSFTLSLFIFCGLIPAIIEETFFRFFSYIYLKKFLKFIVENRSLIFIKNISNNIYTKMFINKKFSYNLIWILIISTIFAMAHGPNIYNFYLYFIPGVIFGVFYFKYGLLSAILAHAFGNYFSPPVMDLIIYIINMFVK</sequence>
<evidence type="ECO:0000313" key="2">
    <source>
        <dbReference type="Proteomes" id="UP000594603"/>
    </source>
</evidence>
<name>A0ACD1BH15_9CLOT</name>
<evidence type="ECO:0000313" key="1">
    <source>
        <dbReference type="EMBL" id="QPJ86638.1"/>
    </source>
</evidence>
<accession>A0ACD1BH15</accession>
<organism evidence="1 2">
    <name type="scientific">Candidatus Sarcina troglodytae</name>
    <dbReference type="NCBI Taxonomy" id="2726954"/>
    <lineage>
        <taxon>Bacteria</taxon>
        <taxon>Bacillati</taxon>
        <taxon>Bacillota</taxon>
        <taxon>Clostridia</taxon>
        <taxon>Eubacteriales</taxon>
        <taxon>Clostridiaceae</taxon>
        <taxon>Sarcina</taxon>
    </lineage>
</organism>
<geneLocation type="plasmid" evidence="1 2">
    <name>p1</name>
</geneLocation>
<protein>
    <submittedName>
        <fullName evidence="1">CPBP family intramembrane metalloprotease</fullName>
    </submittedName>
</protein>
<keyword evidence="1" id="KW-0482">Metalloprotease</keyword>